<dbReference type="SUPFAM" id="SSF51182">
    <property type="entry name" value="RmlC-like cupins"/>
    <property type="match status" value="1"/>
</dbReference>
<dbReference type="EC" id="5.1.3.13" evidence="3 5"/>
<dbReference type="GO" id="GO:0008830">
    <property type="term" value="F:dTDP-4-dehydrorhamnose 3,5-epimerase activity"/>
    <property type="evidence" value="ECO:0007669"/>
    <property type="project" value="UniProtKB-EC"/>
</dbReference>
<comment type="subunit">
    <text evidence="5">Homodimer.</text>
</comment>
<dbReference type="Pfam" id="PF00908">
    <property type="entry name" value="dTDP_sugar_isom"/>
    <property type="match status" value="1"/>
</dbReference>
<name>A0ABV3NYN4_9ENTR</name>
<protein>
    <recommendedName>
        <fullName evidence="4 5">dTDP-4-dehydrorhamnose 3,5-epimerase</fullName>
        <ecNumber evidence="3 5">5.1.3.13</ecNumber>
    </recommendedName>
    <alternativeName>
        <fullName evidence="5">Thymidine diphospho-4-keto-rhamnose 3,5-epimerase</fullName>
    </alternativeName>
</protein>
<dbReference type="NCBIfam" id="TIGR01221">
    <property type="entry name" value="rmlC"/>
    <property type="match status" value="1"/>
</dbReference>
<evidence type="ECO:0000256" key="3">
    <source>
        <dbReference type="ARBA" id="ARBA00012098"/>
    </source>
</evidence>
<dbReference type="RefSeq" id="WP_367596407.1">
    <property type="nucleotide sequence ID" value="NZ_JBFMVT010000002.1"/>
</dbReference>
<comment type="function">
    <text evidence="2 5">Catalyzes the epimerization of the C3' and C5'positions of dTDP-6-deoxy-D-xylo-4-hexulose, forming dTDP-6-deoxy-L-lyxo-4-hexulose.</text>
</comment>
<dbReference type="Proteomes" id="UP001555342">
    <property type="component" value="Unassembled WGS sequence"/>
</dbReference>
<dbReference type="Gene3D" id="2.60.120.10">
    <property type="entry name" value="Jelly Rolls"/>
    <property type="match status" value="1"/>
</dbReference>
<reference evidence="6 7" key="1">
    <citation type="submission" date="2024-07" db="EMBL/GenBank/DDBJ databases">
        <authorList>
            <person name="Wang L."/>
        </authorList>
    </citation>
    <scope>NUCLEOTIDE SEQUENCE [LARGE SCALE GENOMIC DNA]</scope>
    <source>
        <strain evidence="6 7">WL359</strain>
    </source>
</reference>
<dbReference type="EMBL" id="JBFMVT010000002">
    <property type="protein sequence ID" value="MEW7314370.1"/>
    <property type="molecule type" value="Genomic_DNA"/>
</dbReference>
<keyword evidence="5 6" id="KW-0413">Isomerase</keyword>
<comment type="caution">
    <text evidence="6">The sequence shown here is derived from an EMBL/GenBank/DDBJ whole genome shotgun (WGS) entry which is preliminary data.</text>
</comment>
<proteinExistence type="inferred from homology"/>
<keyword evidence="7" id="KW-1185">Reference proteome</keyword>
<organism evidence="6 7">
    <name type="scientific">Buttiauxella gaviniae</name>
    <dbReference type="NCBI Taxonomy" id="82990"/>
    <lineage>
        <taxon>Bacteria</taxon>
        <taxon>Pseudomonadati</taxon>
        <taxon>Pseudomonadota</taxon>
        <taxon>Gammaproteobacteria</taxon>
        <taxon>Enterobacterales</taxon>
        <taxon>Enterobacteriaceae</taxon>
        <taxon>Buttiauxella</taxon>
    </lineage>
</organism>
<gene>
    <name evidence="6" type="primary">rfbC</name>
    <name evidence="6" type="ORF">AB1E22_16990</name>
</gene>
<dbReference type="CDD" id="cd00438">
    <property type="entry name" value="cupin_RmlC"/>
    <property type="match status" value="1"/>
</dbReference>
<comment type="similarity">
    <text evidence="5">Belongs to the dTDP-4-dehydrorhamnose 3,5-epimerase family.</text>
</comment>
<comment type="catalytic activity">
    <reaction evidence="1 5">
        <text>dTDP-4-dehydro-6-deoxy-alpha-D-glucose = dTDP-4-dehydro-beta-L-rhamnose</text>
        <dbReference type="Rhea" id="RHEA:16969"/>
        <dbReference type="ChEBI" id="CHEBI:57649"/>
        <dbReference type="ChEBI" id="CHEBI:62830"/>
        <dbReference type="EC" id="5.1.3.13"/>
    </reaction>
</comment>
<dbReference type="InterPro" id="IPR014710">
    <property type="entry name" value="RmlC-like_jellyroll"/>
</dbReference>
<accession>A0ABV3NYN4</accession>
<dbReference type="PANTHER" id="PTHR21047">
    <property type="entry name" value="DTDP-6-DEOXY-D-GLUCOSE-3,5 EPIMERASE"/>
    <property type="match status" value="1"/>
</dbReference>
<comment type="pathway">
    <text evidence="5">Carbohydrate biosynthesis; dTDP-L-rhamnose biosynthesis.</text>
</comment>
<evidence type="ECO:0000313" key="7">
    <source>
        <dbReference type="Proteomes" id="UP001555342"/>
    </source>
</evidence>
<evidence type="ECO:0000256" key="2">
    <source>
        <dbReference type="ARBA" id="ARBA00001997"/>
    </source>
</evidence>
<evidence type="ECO:0000313" key="6">
    <source>
        <dbReference type="EMBL" id="MEW7314370.1"/>
    </source>
</evidence>
<dbReference type="PANTHER" id="PTHR21047:SF2">
    <property type="entry name" value="THYMIDINE DIPHOSPHO-4-KETO-RHAMNOSE 3,5-EPIMERASE"/>
    <property type="match status" value="1"/>
</dbReference>
<evidence type="ECO:0000256" key="5">
    <source>
        <dbReference type="RuleBase" id="RU364069"/>
    </source>
</evidence>
<sequence length="184" mass="21190">MNIIKTEIPDVLIFEPKVFGDERGFFMESYNQKVFEEAIGRKVDFVQDNHSKSSKGVLRGLHYQLPPYVQGKLVRCVAGEVFDVAVDIRKNSPTFGKWVGVFLSSENKKQLWIPEGFAHGFLALSDGVEFLYKATNFYQPKYERCFKWDSNLLGIKWPTVEGVTISEKDNNGEEFYFINNVNLE</sequence>
<evidence type="ECO:0000256" key="4">
    <source>
        <dbReference type="ARBA" id="ARBA00019595"/>
    </source>
</evidence>
<dbReference type="InterPro" id="IPR000888">
    <property type="entry name" value="RmlC-like"/>
</dbReference>
<dbReference type="InterPro" id="IPR011051">
    <property type="entry name" value="RmlC_Cupin_sf"/>
</dbReference>
<evidence type="ECO:0000256" key="1">
    <source>
        <dbReference type="ARBA" id="ARBA00001298"/>
    </source>
</evidence>